<dbReference type="GO" id="GO:0006352">
    <property type="term" value="P:DNA-templated transcription initiation"/>
    <property type="evidence" value="ECO:0007669"/>
    <property type="project" value="InterPro"/>
</dbReference>
<evidence type="ECO:0000256" key="2">
    <source>
        <dbReference type="ARBA" id="ARBA00023015"/>
    </source>
</evidence>
<dbReference type="InterPro" id="IPR013249">
    <property type="entry name" value="RNA_pol_sigma70_r4_t2"/>
</dbReference>
<evidence type="ECO:0000259" key="8">
    <source>
        <dbReference type="Pfam" id="PF08281"/>
    </source>
</evidence>
<feature type="domain" description="RNA polymerase sigma factor 70 region 4 type 2" evidence="8">
    <location>
        <begin position="146"/>
        <end position="197"/>
    </location>
</feature>
<feature type="region of interest" description="Disordered" evidence="6">
    <location>
        <begin position="342"/>
        <end position="390"/>
    </location>
</feature>
<dbReference type="GO" id="GO:0003677">
    <property type="term" value="F:DNA binding"/>
    <property type="evidence" value="ECO:0007669"/>
    <property type="project" value="UniProtKB-KW"/>
</dbReference>
<accession>A0A7X5TTQ9</accession>
<dbReference type="InterPro" id="IPR013324">
    <property type="entry name" value="RNA_pol_sigma_r3/r4-like"/>
</dbReference>
<dbReference type="SUPFAM" id="SSF88946">
    <property type="entry name" value="Sigma2 domain of RNA polymerase sigma factors"/>
    <property type="match status" value="1"/>
</dbReference>
<dbReference type="InterPro" id="IPR036388">
    <property type="entry name" value="WH-like_DNA-bd_sf"/>
</dbReference>
<dbReference type="AlphaFoldDB" id="A0A7X5TTQ9"/>
<evidence type="ECO:0000313" key="10">
    <source>
        <dbReference type="Proteomes" id="UP000541033"/>
    </source>
</evidence>
<dbReference type="GO" id="GO:0016987">
    <property type="term" value="F:sigma factor activity"/>
    <property type="evidence" value="ECO:0007669"/>
    <property type="project" value="UniProtKB-KW"/>
</dbReference>
<dbReference type="SUPFAM" id="SSF88659">
    <property type="entry name" value="Sigma3 and sigma4 domains of RNA polymerase sigma factors"/>
    <property type="match status" value="1"/>
</dbReference>
<dbReference type="InterPro" id="IPR013325">
    <property type="entry name" value="RNA_pol_sigma_r2"/>
</dbReference>
<keyword evidence="10" id="KW-1185">Reference proteome</keyword>
<dbReference type="PANTHER" id="PTHR43133:SF8">
    <property type="entry name" value="RNA POLYMERASE SIGMA FACTOR HI_1459-RELATED"/>
    <property type="match status" value="1"/>
</dbReference>
<evidence type="ECO:0000256" key="5">
    <source>
        <dbReference type="ARBA" id="ARBA00023163"/>
    </source>
</evidence>
<dbReference type="Gene3D" id="1.10.1740.10">
    <property type="match status" value="1"/>
</dbReference>
<keyword evidence="5" id="KW-0804">Transcription</keyword>
<dbReference type="NCBIfam" id="TIGR02937">
    <property type="entry name" value="sigma70-ECF"/>
    <property type="match status" value="1"/>
</dbReference>
<reference evidence="9 10" key="1">
    <citation type="submission" date="2020-02" db="EMBL/GenBank/DDBJ databases">
        <title>Sequencing the genomes of 1000 actinobacteria strains.</title>
        <authorList>
            <person name="Klenk H.-P."/>
        </authorList>
    </citation>
    <scope>NUCLEOTIDE SEQUENCE [LARGE SCALE GENOMIC DNA]</scope>
    <source>
        <strain evidence="9 10">DSM 27960</strain>
    </source>
</reference>
<organism evidence="9 10">
    <name type="scientific">Lysinibacter cavernae</name>
    <dbReference type="NCBI Taxonomy" id="1640652"/>
    <lineage>
        <taxon>Bacteria</taxon>
        <taxon>Bacillati</taxon>
        <taxon>Actinomycetota</taxon>
        <taxon>Actinomycetes</taxon>
        <taxon>Micrococcales</taxon>
        <taxon>Microbacteriaceae</taxon>
        <taxon>Lysinibacter</taxon>
    </lineage>
</organism>
<sequence length="490" mass="52144">MTQHPQRDITHPDADGPEVAGSLLSGGARDQRDAELIEAFRQGDAGAMDELFALHRSFALQHAARYATPLVPAEDIVSEAFVKVIQAIRNGKGPTVSMWWYLVSAMKSVAINQTVANSRTAPVEDETLQLMAETAVEIPEDGLAQNAIVEAFNRLPARWQSVIWYRDLAGYSLAETGVALGLNSNGVGALYSRARKAFRVEYLTAIAGDEAKPDCQPFVLRLIERSEAEQGEDALLDEHLETCSSCRFTMRELIRIRSRFAGAMAITAPGLAFEALLRQALAGEVDAMAFGHGRFDVLARFDGTTAAAIARVAPANMLIAAAGGAGAIALAVTLLTSSAPANDTSDTWGNAPTAHERSTAEVVEVPPADPGESAGTDGSEGSGDSSSVVGSTGSAPIVEVAAAEGMCRVFFEPSIGNRMAFFEQRSTTEAECRIELVQPNGDLIELKNGPSTQFAQATRPDTYFIRVQGEAEAPALYSVTLSAEQVTRLP</sequence>
<evidence type="ECO:0000256" key="6">
    <source>
        <dbReference type="SAM" id="MobiDB-lite"/>
    </source>
</evidence>
<dbReference type="PANTHER" id="PTHR43133">
    <property type="entry name" value="RNA POLYMERASE ECF-TYPE SIGMA FACTO"/>
    <property type="match status" value="1"/>
</dbReference>
<comment type="caution">
    <text evidence="9">The sequence shown here is derived from an EMBL/GenBank/DDBJ whole genome shotgun (WGS) entry which is preliminary data.</text>
</comment>
<dbReference type="RefSeq" id="WP_167149236.1">
    <property type="nucleotide sequence ID" value="NZ_JAAMOX010000001.1"/>
</dbReference>
<dbReference type="Gene3D" id="1.10.10.10">
    <property type="entry name" value="Winged helix-like DNA-binding domain superfamily/Winged helix DNA-binding domain"/>
    <property type="match status" value="1"/>
</dbReference>
<dbReference type="Pfam" id="PF04542">
    <property type="entry name" value="Sigma70_r2"/>
    <property type="match status" value="1"/>
</dbReference>
<proteinExistence type="inferred from homology"/>
<evidence type="ECO:0000256" key="4">
    <source>
        <dbReference type="ARBA" id="ARBA00023125"/>
    </source>
</evidence>
<evidence type="ECO:0000256" key="3">
    <source>
        <dbReference type="ARBA" id="ARBA00023082"/>
    </source>
</evidence>
<dbReference type="Pfam" id="PF08281">
    <property type="entry name" value="Sigma70_r4_2"/>
    <property type="match status" value="1"/>
</dbReference>
<feature type="domain" description="RNA polymerase sigma-70 region 2" evidence="7">
    <location>
        <begin position="51"/>
        <end position="114"/>
    </location>
</feature>
<keyword evidence="4" id="KW-0238">DNA-binding</keyword>
<dbReference type="EMBL" id="JAAMOX010000001">
    <property type="protein sequence ID" value="NIH53543.1"/>
    <property type="molecule type" value="Genomic_DNA"/>
</dbReference>
<name>A0A7X5TTQ9_9MICO</name>
<protein>
    <submittedName>
        <fullName evidence="9">RNA polymerase sigma factor (Sigma-70 family)</fullName>
    </submittedName>
</protein>
<dbReference type="InterPro" id="IPR007627">
    <property type="entry name" value="RNA_pol_sigma70_r2"/>
</dbReference>
<dbReference type="Proteomes" id="UP000541033">
    <property type="component" value="Unassembled WGS sequence"/>
</dbReference>
<gene>
    <name evidence="9" type="ORF">FHX76_001411</name>
</gene>
<keyword evidence="2" id="KW-0805">Transcription regulation</keyword>
<dbReference type="InterPro" id="IPR014284">
    <property type="entry name" value="RNA_pol_sigma-70_dom"/>
</dbReference>
<feature type="compositionally biased region" description="Low complexity" evidence="6">
    <location>
        <begin position="371"/>
        <end position="390"/>
    </location>
</feature>
<evidence type="ECO:0000259" key="7">
    <source>
        <dbReference type="Pfam" id="PF04542"/>
    </source>
</evidence>
<keyword evidence="3" id="KW-0731">Sigma factor</keyword>
<evidence type="ECO:0000313" key="9">
    <source>
        <dbReference type="EMBL" id="NIH53543.1"/>
    </source>
</evidence>
<comment type="similarity">
    <text evidence="1">Belongs to the sigma-70 factor family. ECF subfamily.</text>
</comment>
<evidence type="ECO:0000256" key="1">
    <source>
        <dbReference type="ARBA" id="ARBA00010641"/>
    </source>
</evidence>
<dbReference type="InterPro" id="IPR039425">
    <property type="entry name" value="RNA_pol_sigma-70-like"/>
</dbReference>